<evidence type="ECO:0000313" key="1">
    <source>
        <dbReference type="EMBL" id="CAG9107350.1"/>
    </source>
</evidence>
<evidence type="ECO:0000313" key="2">
    <source>
        <dbReference type="Proteomes" id="UP000653454"/>
    </source>
</evidence>
<name>A0A8S4DT43_PLUXY</name>
<dbReference type="Proteomes" id="UP000653454">
    <property type="component" value="Unassembled WGS sequence"/>
</dbReference>
<dbReference type="AlphaFoldDB" id="A0A8S4DT43"/>
<dbReference type="PANTHER" id="PTHR20938">
    <property type="entry name" value="INTEGRATOR COMPLEX SUBUNIT 4"/>
    <property type="match status" value="1"/>
</dbReference>
<protein>
    <submittedName>
        <fullName evidence="1">(diamondback moth) hypothetical protein</fullName>
    </submittedName>
</protein>
<organism evidence="1 2">
    <name type="scientific">Plutella xylostella</name>
    <name type="common">Diamondback moth</name>
    <name type="synonym">Plutella maculipennis</name>
    <dbReference type="NCBI Taxonomy" id="51655"/>
    <lineage>
        <taxon>Eukaryota</taxon>
        <taxon>Metazoa</taxon>
        <taxon>Ecdysozoa</taxon>
        <taxon>Arthropoda</taxon>
        <taxon>Hexapoda</taxon>
        <taxon>Insecta</taxon>
        <taxon>Pterygota</taxon>
        <taxon>Neoptera</taxon>
        <taxon>Endopterygota</taxon>
        <taxon>Lepidoptera</taxon>
        <taxon>Glossata</taxon>
        <taxon>Ditrysia</taxon>
        <taxon>Yponomeutoidea</taxon>
        <taxon>Plutellidae</taxon>
        <taxon>Plutella</taxon>
    </lineage>
</organism>
<dbReference type="InterPro" id="IPR011989">
    <property type="entry name" value="ARM-like"/>
</dbReference>
<comment type="caution">
    <text evidence="1">The sequence shown here is derived from an EMBL/GenBank/DDBJ whole genome shotgun (WGS) entry which is preliminary data.</text>
</comment>
<reference evidence="1" key="1">
    <citation type="submission" date="2020-11" db="EMBL/GenBank/DDBJ databases">
        <authorList>
            <person name="Whiteford S."/>
        </authorList>
    </citation>
    <scope>NUCLEOTIDE SEQUENCE</scope>
</reference>
<dbReference type="EMBL" id="CAJHNJ030000010">
    <property type="protein sequence ID" value="CAG9107350.1"/>
    <property type="molecule type" value="Genomic_DNA"/>
</dbReference>
<gene>
    <name evidence="1" type="ORF">PLXY2_LOCUS4004</name>
</gene>
<dbReference type="InterPro" id="IPR016024">
    <property type="entry name" value="ARM-type_fold"/>
</dbReference>
<keyword evidence="2" id="KW-1185">Reference proteome</keyword>
<dbReference type="SUPFAM" id="SSF48371">
    <property type="entry name" value="ARM repeat"/>
    <property type="match status" value="1"/>
</dbReference>
<sequence length="915" mass="101268">MAAVLKKRALAEYNKTFQDGTTSKKLHLAKKPLIGSSAAAFVGLLEKCKSSDEALQLLLRISDCLQFEESDVEEACKKLSEHFQSEEEAVVRVKILWLFCDIGLECPGANLNNLIEETIRLIKNETSHKVIAQGIGTLLKLGNKLSEDKILCMRLVNVAKENLKDTSHQVKCRCLQLISELYPIVPEGDRTLETVAEADAVVKLLGDYTNADDARVRCEAFQSLLTFHERGQTLNASLYEGVCPSLSDDYEIVREVALKLVWLLGNKYPENIITLSDGETTMRLVDDAFIRICSAVSDLSMQVRALACSLMGGTRRVSDRFLLQTLDKQLMSNMKTTMRLVDDAFIRICSAVSDLSMQVRALACSLMGGTRRVSDRFLLQTLDKQLMSNMKHSVLSDGETTMRLVDDAFIRICSAVSDLSMQVRALACSLMGGTRRVSDRFLLQTLDKQLMSNMKKKRTLHERGQQLVRSGAWASGRRWADDAPGRLLQGAAVCLLPGGAAGAVVHGLEDEFLDIIKKRGQQLVRSGAWASGRRWADDAPGRLLQGAAVCLLPGGAAGAVVHGLEDEFLVRRQSDIRDPWRVDLAAAAYSHSTHKESSHIQCNLIKKVRQTKKQLVRSGAWASGRRWADDAPGRLLQGAAVCLLPGGAAGAVVHGLEDEFLEVRTAAVDAVCSLSLENAVFATTSLDFLVDMFNDEIEEVRLRAIDSLTRISKHIVLREDQLETILSALEDYSMDVREGLHRMLGACTVASKTCLEMCIDKILENLKRYPQDKRSTYRCVQRMGSSHASLVLPLAARLLAVHPFFDMPEPDVEDPAYVCVLVLVTNAAARCSTMLPLLEQQAKHYSCLRDTMPHLVPPLPLGEHAYQSERRHEAAADDSALRQFFSRVLRHIDNAALSAALRLNMLQSAEDQLNK</sequence>
<accession>A0A8S4DT43</accession>
<dbReference type="PANTHER" id="PTHR20938:SF0">
    <property type="entry name" value="INTEGRATOR COMPLEX SUBUNIT 4"/>
    <property type="match status" value="1"/>
</dbReference>
<dbReference type="Gene3D" id="1.25.10.10">
    <property type="entry name" value="Leucine-rich Repeat Variant"/>
    <property type="match status" value="2"/>
</dbReference>
<proteinExistence type="predicted"/>